<evidence type="ECO:0000313" key="2">
    <source>
        <dbReference type="EMBL" id="KGE88207.1"/>
    </source>
</evidence>
<reference evidence="2 3" key="1">
    <citation type="journal article" date="2014" name="Int. J. Syst. Evol. Microbiol.">
        <title>Phaeodactylibacter xiamenensis gen. nov., sp. nov., a member of the family Saprospiraceae isolated from the marine alga Phaeodactylum tricornutum.</title>
        <authorList>
            <person name="Chen Z.Jr."/>
            <person name="Lei X."/>
            <person name="Lai Q."/>
            <person name="Li Y."/>
            <person name="Zhang B."/>
            <person name="Zhang J."/>
            <person name="Zhang H."/>
            <person name="Yang L."/>
            <person name="Zheng W."/>
            <person name="Tian Y."/>
            <person name="Yu Z."/>
            <person name="Xu H.Jr."/>
            <person name="Zheng T."/>
        </authorList>
    </citation>
    <scope>NUCLEOTIDE SEQUENCE [LARGE SCALE GENOMIC DNA]</scope>
    <source>
        <strain evidence="2 3">KD52</strain>
    </source>
</reference>
<feature type="domain" description="HTH cro/C1-type" evidence="1">
    <location>
        <begin position="99"/>
        <end position="134"/>
    </location>
</feature>
<dbReference type="Gene3D" id="1.10.260.40">
    <property type="entry name" value="lambda repressor-like DNA-binding domains"/>
    <property type="match status" value="1"/>
</dbReference>
<protein>
    <recommendedName>
        <fullName evidence="1">HTH cro/C1-type domain-containing protein</fullName>
    </recommendedName>
</protein>
<sequence length="179" mass="21634">MKKSEEIYQKLKEKLTDEEIVERYVIPEEISEAERQVVEEAFRAIRMNMLKERSEQQQLLSELMRMKLLIRDYLKNSPYDEAFSFANQLQAYIKIIDRQKQDFAEEIDIHPTRLSRILSGKECPNIELVYRLEKHGGQLIPAIYWWKLHAKQLEYLIQKDEQKRLEESHKVKNHLKFRA</sequence>
<gene>
    <name evidence="2" type="ORF">IX84_10350</name>
</gene>
<accession>A0A098SAV4</accession>
<dbReference type="GO" id="GO:0003677">
    <property type="term" value="F:DNA binding"/>
    <property type="evidence" value="ECO:0007669"/>
    <property type="project" value="InterPro"/>
</dbReference>
<keyword evidence="3" id="KW-1185">Reference proteome</keyword>
<dbReference type="InterPro" id="IPR001387">
    <property type="entry name" value="Cro/C1-type_HTH"/>
</dbReference>
<organism evidence="2 3">
    <name type="scientific">Phaeodactylibacter xiamenensis</name>
    <dbReference type="NCBI Taxonomy" id="1524460"/>
    <lineage>
        <taxon>Bacteria</taxon>
        <taxon>Pseudomonadati</taxon>
        <taxon>Bacteroidota</taxon>
        <taxon>Saprospiria</taxon>
        <taxon>Saprospirales</taxon>
        <taxon>Haliscomenobacteraceae</taxon>
        <taxon>Phaeodactylibacter</taxon>
    </lineage>
</organism>
<evidence type="ECO:0000259" key="1">
    <source>
        <dbReference type="Pfam" id="PF01381"/>
    </source>
</evidence>
<dbReference type="Proteomes" id="UP000029736">
    <property type="component" value="Unassembled WGS sequence"/>
</dbReference>
<evidence type="ECO:0000313" key="3">
    <source>
        <dbReference type="Proteomes" id="UP000029736"/>
    </source>
</evidence>
<dbReference type="InterPro" id="IPR010982">
    <property type="entry name" value="Lambda_DNA-bd_dom_sf"/>
</dbReference>
<dbReference type="EMBL" id="JPOS01000020">
    <property type="protein sequence ID" value="KGE88207.1"/>
    <property type="molecule type" value="Genomic_DNA"/>
</dbReference>
<name>A0A098SAV4_9BACT</name>
<dbReference type="Pfam" id="PF01381">
    <property type="entry name" value="HTH_3"/>
    <property type="match status" value="1"/>
</dbReference>
<proteinExistence type="predicted"/>
<comment type="caution">
    <text evidence="2">The sequence shown here is derived from an EMBL/GenBank/DDBJ whole genome shotgun (WGS) entry which is preliminary data.</text>
</comment>
<dbReference type="AlphaFoldDB" id="A0A098SAV4"/>
<dbReference type="SUPFAM" id="SSF47413">
    <property type="entry name" value="lambda repressor-like DNA-binding domains"/>
    <property type="match status" value="1"/>
</dbReference>
<dbReference type="RefSeq" id="WP_044219525.1">
    <property type="nucleotide sequence ID" value="NZ_JBKAGJ010000007.1"/>
</dbReference>
<dbReference type="OrthoDB" id="1493507at2"/>